<dbReference type="PANTHER" id="PTHR44314:SF1">
    <property type="entry name" value="CILIA- AND FLAGELLA-ASSOCIATED PROTEIN 70"/>
    <property type="match status" value="1"/>
</dbReference>
<feature type="compositionally biased region" description="Polar residues" evidence="3">
    <location>
        <begin position="164"/>
        <end position="188"/>
    </location>
</feature>
<evidence type="ECO:0000256" key="1">
    <source>
        <dbReference type="ARBA" id="ARBA00022737"/>
    </source>
</evidence>
<dbReference type="PhylomeDB" id="B4MZK1"/>
<dbReference type="InParanoid" id="B4MZK1"/>
<dbReference type="SUPFAM" id="SSF48452">
    <property type="entry name" value="TPR-like"/>
    <property type="match status" value="1"/>
</dbReference>
<dbReference type="STRING" id="7260.B4MZK1"/>
<evidence type="ECO:0000256" key="3">
    <source>
        <dbReference type="SAM" id="MobiDB-lite"/>
    </source>
</evidence>
<accession>B4MZK1</accession>
<feature type="compositionally biased region" description="Polar residues" evidence="3">
    <location>
        <begin position="1"/>
        <end position="13"/>
    </location>
</feature>
<dbReference type="Gene3D" id="1.25.40.10">
    <property type="entry name" value="Tetratricopeptide repeat domain"/>
    <property type="match status" value="1"/>
</dbReference>
<dbReference type="OMA" id="LECWKMA"/>
<feature type="region of interest" description="Disordered" evidence="3">
    <location>
        <begin position="164"/>
        <end position="200"/>
    </location>
</feature>
<dbReference type="KEGG" id="dwi:6644469"/>
<dbReference type="GO" id="GO:0003341">
    <property type="term" value="P:cilium movement"/>
    <property type="evidence" value="ECO:0007669"/>
    <property type="project" value="TreeGrafter"/>
</dbReference>
<feature type="region of interest" description="Disordered" evidence="3">
    <location>
        <begin position="1"/>
        <end position="43"/>
    </location>
</feature>
<protein>
    <submittedName>
        <fullName evidence="4">Uncharacterized protein</fullName>
    </submittedName>
</protein>
<dbReference type="InterPro" id="IPR011990">
    <property type="entry name" value="TPR-like_helical_dom_sf"/>
</dbReference>
<dbReference type="eggNOG" id="ENOG502QSJ2">
    <property type="taxonomic scope" value="Eukaryota"/>
</dbReference>
<dbReference type="GO" id="GO:0070062">
    <property type="term" value="C:extracellular exosome"/>
    <property type="evidence" value="ECO:0007669"/>
    <property type="project" value="TreeGrafter"/>
</dbReference>
<evidence type="ECO:0000313" key="5">
    <source>
        <dbReference type="Proteomes" id="UP000007798"/>
    </source>
</evidence>
<evidence type="ECO:0000313" key="4">
    <source>
        <dbReference type="EMBL" id="EDW77786.1"/>
    </source>
</evidence>
<dbReference type="GO" id="GO:0031514">
    <property type="term" value="C:motile cilium"/>
    <property type="evidence" value="ECO:0007669"/>
    <property type="project" value="TreeGrafter"/>
</dbReference>
<name>B4MZK1_DROWI</name>
<feature type="compositionally biased region" description="Basic residues" evidence="3">
    <location>
        <begin position="14"/>
        <end position="30"/>
    </location>
</feature>
<dbReference type="OrthoDB" id="10262375at2759"/>
<dbReference type="InterPro" id="IPR052628">
    <property type="entry name" value="CFAP70"/>
</dbReference>
<dbReference type="GO" id="GO:0060271">
    <property type="term" value="P:cilium assembly"/>
    <property type="evidence" value="ECO:0007669"/>
    <property type="project" value="TreeGrafter"/>
</dbReference>
<proteinExistence type="predicted"/>
<dbReference type="HOGENOM" id="CLU_011009_0_0_1"/>
<reference evidence="4 5" key="1">
    <citation type="journal article" date="2007" name="Nature">
        <title>Evolution of genes and genomes on the Drosophila phylogeny.</title>
        <authorList>
            <consortium name="Drosophila 12 Genomes Consortium"/>
            <person name="Clark A.G."/>
            <person name="Eisen M.B."/>
            <person name="Smith D.R."/>
            <person name="Bergman C.M."/>
            <person name="Oliver B."/>
            <person name="Markow T.A."/>
            <person name="Kaufman T.C."/>
            <person name="Kellis M."/>
            <person name="Gelbart W."/>
            <person name="Iyer V.N."/>
            <person name="Pollard D.A."/>
            <person name="Sackton T.B."/>
            <person name="Larracuente A.M."/>
            <person name="Singh N.D."/>
            <person name="Abad J.P."/>
            <person name="Abt D.N."/>
            <person name="Adryan B."/>
            <person name="Aguade M."/>
            <person name="Akashi H."/>
            <person name="Anderson W.W."/>
            <person name="Aquadro C.F."/>
            <person name="Ardell D.H."/>
            <person name="Arguello R."/>
            <person name="Artieri C.G."/>
            <person name="Barbash D.A."/>
            <person name="Barker D."/>
            <person name="Barsanti P."/>
            <person name="Batterham P."/>
            <person name="Batzoglou S."/>
            <person name="Begun D."/>
            <person name="Bhutkar A."/>
            <person name="Blanco E."/>
            <person name="Bosak S.A."/>
            <person name="Bradley R.K."/>
            <person name="Brand A.D."/>
            <person name="Brent M.R."/>
            <person name="Brooks A.N."/>
            <person name="Brown R.H."/>
            <person name="Butlin R.K."/>
            <person name="Caggese C."/>
            <person name="Calvi B.R."/>
            <person name="Bernardo de Carvalho A."/>
            <person name="Caspi A."/>
            <person name="Castrezana S."/>
            <person name="Celniker S.E."/>
            <person name="Chang J.L."/>
            <person name="Chapple C."/>
            <person name="Chatterji S."/>
            <person name="Chinwalla A."/>
            <person name="Civetta A."/>
            <person name="Clifton S.W."/>
            <person name="Comeron J.M."/>
            <person name="Costello J.C."/>
            <person name="Coyne J.A."/>
            <person name="Daub J."/>
            <person name="David R.G."/>
            <person name="Delcher A.L."/>
            <person name="Delehaunty K."/>
            <person name="Do C.B."/>
            <person name="Ebling H."/>
            <person name="Edwards K."/>
            <person name="Eickbush T."/>
            <person name="Evans J.D."/>
            <person name="Filipski A."/>
            <person name="Findeiss S."/>
            <person name="Freyhult E."/>
            <person name="Fulton L."/>
            <person name="Fulton R."/>
            <person name="Garcia A.C."/>
            <person name="Gardiner A."/>
            <person name="Garfield D.A."/>
            <person name="Garvin B.E."/>
            <person name="Gibson G."/>
            <person name="Gilbert D."/>
            <person name="Gnerre S."/>
            <person name="Godfrey J."/>
            <person name="Good R."/>
            <person name="Gotea V."/>
            <person name="Gravely B."/>
            <person name="Greenberg A.J."/>
            <person name="Griffiths-Jones S."/>
            <person name="Gross S."/>
            <person name="Guigo R."/>
            <person name="Gustafson E.A."/>
            <person name="Haerty W."/>
            <person name="Hahn M.W."/>
            <person name="Halligan D.L."/>
            <person name="Halpern A.L."/>
            <person name="Halter G.M."/>
            <person name="Han M.V."/>
            <person name="Heger A."/>
            <person name="Hillier L."/>
            <person name="Hinrichs A.S."/>
            <person name="Holmes I."/>
            <person name="Hoskins R.A."/>
            <person name="Hubisz M.J."/>
            <person name="Hultmark D."/>
            <person name="Huntley M.A."/>
            <person name="Jaffe D.B."/>
            <person name="Jagadeeshan S."/>
            <person name="Jeck W.R."/>
            <person name="Johnson J."/>
            <person name="Jones C.D."/>
            <person name="Jordan W.C."/>
            <person name="Karpen G.H."/>
            <person name="Kataoka E."/>
            <person name="Keightley P.D."/>
            <person name="Kheradpour P."/>
            <person name="Kirkness E.F."/>
            <person name="Koerich L.B."/>
            <person name="Kristiansen K."/>
            <person name="Kudrna D."/>
            <person name="Kulathinal R.J."/>
            <person name="Kumar S."/>
            <person name="Kwok R."/>
            <person name="Lander E."/>
            <person name="Langley C.H."/>
            <person name="Lapoint R."/>
            <person name="Lazzaro B.P."/>
            <person name="Lee S.J."/>
            <person name="Levesque L."/>
            <person name="Li R."/>
            <person name="Lin C.F."/>
            <person name="Lin M.F."/>
            <person name="Lindblad-Toh K."/>
            <person name="Llopart A."/>
            <person name="Long M."/>
            <person name="Low L."/>
            <person name="Lozovsky E."/>
            <person name="Lu J."/>
            <person name="Luo M."/>
            <person name="Machado C.A."/>
            <person name="Makalowski W."/>
            <person name="Marzo M."/>
            <person name="Matsuda M."/>
            <person name="Matzkin L."/>
            <person name="McAllister B."/>
            <person name="McBride C.S."/>
            <person name="McKernan B."/>
            <person name="McKernan K."/>
            <person name="Mendez-Lago M."/>
            <person name="Minx P."/>
            <person name="Mollenhauer M.U."/>
            <person name="Montooth K."/>
            <person name="Mount S.M."/>
            <person name="Mu X."/>
            <person name="Myers E."/>
            <person name="Negre B."/>
            <person name="Newfeld S."/>
            <person name="Nielsen R."/>
            <person name="Noor M.A."/>
            <person name="O'Grady P."/>
            <person name="Pachter L."/>
            <person name="Papaceit M."/>
            <person name="Parisi M.J."/>
            <person name="Parisi M."/>
            <person name="Parts L."/>
            <person name="Pedersen J.S."/>
            <person name="Pesole G."/>
            <person name="Phillippy A.M."/>
            <person name="Ponting C.P."/>
            <person name="Pop M."/>
            <person name="Porcelli D."/>
            <person name="Powell J.R."/>
            <person name="Prohaska S."/>
            <person name="Pruitt K."/>
            <person name="Puig M."/>
            <person name="Quesneville H."/>
            <person name="Ram K.R."/>
            <person name="Rand D."/>
            <person name="Rasmussen M.D."/>
            <person name="Reed L.K."/>
            <person name="Reenan R."/>
            <person name="Reily A."/>
            <person name="Remington K.A."/>
            <person name="Rieger T.T."/>
            <person name="Ritchie M.G."/>
            <person name="Robin C."/>
            <person name="Rogers Y.H."/>
            <person name="Rohde C."/>
            <person name="Rozas J."/>
            <person name="Rubenfield M.J."/>
            <person name="Ruiz A."/>
            <person name="Russo S."/>
            <person name="Salzberg S.L."/>
            <person name="Sanchez-Gracia A."/>
            <person name="Saranga D.J."/>
            <person name="Sato H."/>
            <person name="Schaeffer S.W."/>
            <person name="Schatz M.C."/>
            <person name="Schlenke T."/>
            <person name="Schwartz R."/>
            <person name="Segarra C."/>
            <person name="Singh R.S."/>
            <person name="Sirot L."/>
            <person name="Sirota M."/>
            <person name="Sisneros N.B."/>
            <person name="Smith C.D."/>
            <person name="Smith T.F."/>
            <person name="Spieth J."/>
            <person name="Stage D.E."/>
            <person name="Stark A."/>
            <person name="Stephan W."/>
            <person name="Strausberg R.L."/>
            <person name="Strempel S."/>
            <person name="Sturgill D."/>
            <person name="Sutton G."/>
            <person name="Sutton G.G."/>
            <person name="Tao W."/>
            <person name="Teichmann S."/>
            <person name="Tobari Y.N."/>
            <person name="Tomimura Y."/>
            <person name="Tsolas J.M."/>
            <person name="Valente V.L."/>
            <person name="Venter E."/>
            <person name="Venter J.C."/>
            <person name="Vicario S."/>
            <person name="Vieira F.G."/>
            <person name="Vilella A.J."/>
            <person name="Villasante A."/>
            <person name="Walenz B."/>
            <person name="Wang J."/>
            <person name="Wasserman M."/>
            <person name="Watts T."/>
            <person name="Wilson D."/>
            <person name="Wilson R.K."/>
            <person name="Wing R.A."/>
            <person name="Wolfner M.F."/>
            <person name="Wong A."/>
            <person name="Wong G.K."/>
            <person name="Wu C.I."/>
            <person name="Wu G."/>
            <person name="Yamamoto D."/>
            <person name="Yang H.P."/>
            <person name="Yang S.P."/>
            <person name="Yorke J.A."/>
            <person name="Yoshida K."/>
            <person name="Zdobnov E."/>
            <person name="Zhang P."/>
            <person name="Zhang Y."/>
            <person name="Zimin A.V."/>
            <person name="Baldwin J."/>
            <person name="Abdouelleil A."/>
            <person name="Abdulkadir J."/>
            <person name="Abebe A."/>
            <person name="Abera B."/>
            <person name="Abreu J."/>
            <person name="Acer S.C."/>
            <person name="Aftuck L."/>
            <person name="Alexander A."/>
            <person name="An P."/>
            <person name="Anderson E."/>
            <person name="Anderson S."/>
            <person name="Arachi H."/>
            <person name="Azer M."/>
            <person name="Bachantsang P."/>
            <person name="Barry A."/>
            <person name="Bayul T."/>
            <person name="Berlin A."/>
            <person name="Bessette D."/>
            <person name="Bloom T."/>
            <person name="Blye J."/>
            <person name="Boguslavskiy L."/>
            <person name="Bonnet C."/>
            <person name="Boukhgalter B."/>
            <person name="Bourzgui I."/>
            <person name="Brown A."/>
            <person name="Cahill P."/>
            <person name="Channer S."/>
            <person name="Cheshatsang Y."/>
            <person name="Chuda L."/>
            <person name="Citroen M."/>
            <person name="Collymore A."/>
            <person name="Cooke P."/>
            <person name="Costello M."/>
            <person name="D'Aco K."/>
            <person name="Daza R."/>
            <person name="De Haan G."/>
            <person name="DeGray S."/>
            <person name="DeMaso C."/>
            <person name="Dhargay N."/>
            <person name="Dooley K."/>
            <person name="Dooley E."/>
            <person name="Doricent M."/>
            <person name="Dorje P."/>
            <person name="Dorjee K."/>
            <person name="Dupes A."/>
            <person name="Elong R."/>
            <person name="Falk J."/>
            <person name="Farina A."/>
            <person name="Faro S."/>
            <person name="Ferguson D."/>
            <person name="Fisher S."/>
            <person name="Foley C.D."/>
            <person name="Franke A."/>
            <person name="Friedrich D."/>
            <person name="Gadbois L."/>
            <person name="Gearin G."/>
            <person name="Gearin C.R."/>
            <person name="Giannoukos G."/>
            <person name="Goode T."/>
            <person name="Graham J."/>
            <person name="Grandbois E."/>
            <person name="Grewal S."/>
            <person name="Gyaltsen K."/>
            <person name="Hafez N."/>
            <person name="Hagos B."/>
            <person name="Hall J."/>
            <person name="Henson C."/>
            <person name="Hollinger A."/>
            <person name="Honan T."/>
            <person name="Huard M.D."/>
            <person name="Hughes L."/>
            <person name="Hurhula B."/>
            <person name="Husby M.E."/>
            <person name="Kamat A."/>
            <person name="Kanga B."/>
            <person name="Kashin S."/>
            <person name="Khazanovich D."/>
            <person name="Kisner P."/>
            <person name="Lance K."/>
            <person name="Lara M."/>
            <person name="Lee W."/>
            <person name="Lennon N."/>
            <person name="Letendre F."/>
            <person name="LeVine R."/>
            <person name="Lipovsky A."/>
            <person name="Liu X."/>
            <person name="Liu J."/>
            <person name="Liu S."/>
            <person name="Lokyitsang T."/>
            <person name="Lokyitsang Y."/>
            <person name="Lubonja R."/>
            <person name="Lui A."/>
            <person name="MacDonald P."/>
            <person name="Magnisalis V."/>
            <person name="Maru K."/>
            <person name="Matthews C."/>
            <person name="McCusker W."/>
            <person name="McDonough S."/>
            <person name="Mehta T."/>
            <person name="Meldrim J."/>
            <person name="Meneus L."/>
            <person name="Mihai O."/>
            <person name="Mihalev A."/>
            <person name="Mihova T."/>
            <person name="Mittelman R."/>
            <person name="Mlenga V."/>
            <person name="Montmayeur A."/>
            <person name="Mulrain L."/>
            <person name="Navidi A."/>
            <person name="Naylor J."/>
            <person name="Negash T."/>
            <person name="Nguyen T."/>
            <person name="Nguyen N."/>
            <person name="Nicol R."/>
            <person name="Norbu C."/>
            <person name="Norbu N."/>
            <person name="Novod N."/>
            <person name="O'Neill B."/>
            <person name="Osman S."/>
            <person name="Markiewicz E."/>
            <person name="Oyono O.L."/>
            <person name="Patti C."/>
            <person name="Phunkhang P."/>
            <person name="Pierre F."/>
            <person name="Priest M."/>
            <person name="Raghuraman S."/>
            <person name="Rege F."/>
            <person name="Reyes R."/>
            <person name="Rise C."/>
            <person name="Rogov P."/>
            <person name="Ross K."/>
            <person name="Ryan E."/>
            <person name="Settipalli S."/>
            <person name="Shea T."/>
            <person name="Sherpa N."/>
            <person name="Shi L."/>
            <person name="Shih D."/>
            <person name="Sparrow T."/>
            <person name="Spaulding J."/>
            <person name="Stalker J."/>
            <person name="Stange-Thomann N."/>
            <person name="Stavropoulos S."/>
            <person name="Stone C."/>
            <person name="Strader C."/>
            <person name="Tesfaye S."/>
            <person name="Thomson T."/>
            <person name="Thoulutsang Y."/>
            <person name="Thoulutsang D."/>
            <person name="Topham K."/>
            <person name="Topping I."/>
            <person name="Tsamla T."/>
            <person name="Vassiliev H."/>
            <person name="Vo A."/>
            <person name="Wangchuk T."/>
            <person name="Wangdi T."/>
            <person name="Weiand M."/>
            <person name="Wilkinson J."/>
            <person name="Wilson A."/>
            <person name="Yadav S."/>
            <person name="Young G."/>
            <person name="Yu Q."/>
            <person name="Zembek L."/>
            <person name="Zhong D."/>
            <person name="Zimmer A."/>
            <person name="Zwirko Z."/>
            <person name="Jaffe D.B."/>
            <person name="Alvarez P."/>
            <person name="Brockman W."/>
            <person name="Butler J."/>
            <person name="Chin C."/>
            <person name="Gnerre S."/>
            <person name="Grabherr M."/>
            <person name="Kleber M."/>
            <person name="Mauceli E."/>
            <person name="MacCallum I."/>
        </authorList>
    </citation>
    <scope>NUCLEOTIDE SEQUENCE [LARGE SCALE GENOMIC DNA]</scope>
    <source>
        <strain evidence="5">Tucson 14030-0811.24</strain>
    </source>
</reference>
<dbReference type="AlphaFoldDB" id="B4MZK1"/>
<dbReference type="EMBL" id="CH963920">
    <property type="protein sequence ID" value="EDW77786.1"/>
    <property type="molecule type" value="Genomic_DNA"/>
</dbReference>
<keyword evidence="2" id="KW-0802">TPR repeat</keyword>
<dbReference type="Proteomes" id="UP000007798">
    <property type="component" value="Unassembled WGS sequence"/>
</dbReference>
<keyword evidence="5" id="KW-1185">Reference proteome</keyword>
<gene>
    <name evidence="4" type="primary">Dwil\GK24672</name>
    <name evidence="4" type="ORF">Dwil_GK24672</name>
</gene>
<dbReference type="FunCoup" id="B4MZK1">
    <property type="interactions" value="1"/>
</dbReference>
<evidence type="ECO:0000256" key="2">
    <source>
        <dbReference type="ARBA" id="ARBA00022803"/>
    </source>
</evidence>
<dbReference type="PANTHER" id="PTHR44314">
    <property type="entry name" value="CILIA- AND FLAGELLA-ASSOCIATED PROTEIN 70"/>
    <property type="match status" value="1"/>
</dbReference>
<organism evidence="4 5">
    <name type="scientific">Drosophila willistoni</name>
    <name type="common">Fruit fly</name>
    <dbReference type="NCBI Taxonomy" id="7260"/>
    <lineage>
        <taxon>Eukaryota</taxon>
        <taxon>Metazoa</taxon>
        <taxon>Ecdysozoa</taxon>
        <taxon>Arthropoda</taxon>
        <taxon>Hexapoda</taxon>
        <taxon>Insecta</taxon>
        <taxon>Pterygota</taxon>
        <taxon>Neoptera</taxon>
        <taxon>Endopterygota</taxon>
        <taxon>Diptera</taxon>
        <taxon>Brachycera</taxon>
        <taxon>Muscomorpha</taxon>
        <taxon>Ephydroidea</taxon>
        <taxon>Drosophilidae</taxon>
        <taxon>Drosophila</taxon>
        <taxon>Sophophora</taxon>
    </lineage>
</organism>
<keyword evidence="1" id="KW-0677">Repeat</keyword>
<sequence>MDTKNNGTTTTVRRTSRPLRKKRSSYRQSRRSTFDSEQSGDLLGPEKRISQQRVFLYIQLNVIDKLPETAYPMELHLFHVKNTLQKMQEKYTKDTIIYQNEFSMNKPVFAMGIMQDDINDMNTFSDNPLVITLYQRIPRHRKGHMKTINMSFNAKCDGADYTASTSSTTQMDGIPDQNFSKTTGNSESVEAEGESEQGNQVGERLQFISRGNCDLLQLFQRRRFISNVEIFLYPQYKRLLRTPTSEKITTSTQWHMYSILPMLKNFNFNNLVFITLESIYNVPDDLHERAADLGVSIAFRSKLPKENGDYHVLPICNYYSFSSQIISTQSTGIVWENIKRDYNPSKNFSSLQMETNMRIKLPHIFRQLLATPGVDLKLDQIDPLVDVALINNSLHRFVLTEEMRLILESAISQNDYDLVVQLFKDTPENAFYEGVINPSIFVYPSVNNCRFATLLTPIFRPSVTRRTSIQNSTSSFTTNPSIGPMFASIKICFYQPITQRNEALDTYNESVLKTSKLRRCYDLQDIRSDCEEDKNVVEELYRAFDNLISDVTAFIVNREIKSVEQKRDYFCCQLGNLNNILLKLCGADFNIRMPTKNNIEFREMITHMYKELIDRIENQFDNCSWENVCHCVTAYEKEQKRLIGMMNELRMMCIIGEPEMAKQIYEELKAGSNNQMFFNFYTFLNNVENLNFHSAAQFFLKTTDGSQDEYFPSLAKLYVNYMMDLQSKDEEIVSAAYSNMLENLRIFADKHSLDMDIWILLYCYYKSHEYLPGMEYARWKYENLCDVPAKTLSNTPRSLYELFLPNDFEISNSAGKTNLKFYQTFKLFARLGAYGFAEIVFAQISEDFTPVEAYLVTTTLKTLQGQIDDEFQIHQLDTDNNDQLMHYYQAHVNGNALYSRGSFDEAIVQFKDLLNITEPNVGCIFEISLMRLAHLAFEREDYELASQAFEMCLPSDNKPKKHFMANYGKALALYYMNHLEEATEYLAKCTEVEVFMPDIWGYLAIINLRMNRNKRALDCWKMAKMYPEIELNNHIYEELEKIKFTDLHLLVDDDGNPAETVTFQIF</sequence>